<dbReference type="Proteomes" id="UP001163828">
    <property type="component" value="Unassembled WGS sequence"/>
</dbReference>
<dbReference type="InterPro" id="IPR012919">
    <property type="entry name" value="SUN_dom"/>
</dbReference>
<dbReference type="PANTHER" id="PTHR12911:SF8">
    <property type="entry name" value="KLAROID PROTEIN-RELATED"/>
    <property type="match status" value="1"/>
</dbReference>
<evidence type="ECO:0000256" key="4">
    <source>
        <dbReference type="ARBA" id="ARBA00023136"/>
    </source>
</evidence>
<keyword evidence="3" id="KW-1133">Transmembrane helix</keyword>
<dbReference type="PANTHER" id="PTHR12911">
    <property type="entry name" value="SAD1/UNC-84-LIKE PROTEIN-RELATED"/>
    <property type="match status" value="1"/>
</dbReference>
<sequence length="233" mass="26231">MEEIPPPCDYYYGLGRFCVDCATNSLPLPNQHPSSFLAPDYALSPEGAIVIDLTSPTLLTSHYSPEQYFVPTPPIAVIEEDIRVSRCWKFSGSQGHVAVKLAKPIRLTNMTVYSPDHWELPSWRRAEAPKLFRVWALLPSDLAYPMSNMQTIDWQYFLIADGIQKPTVLEDASTFVRGNVISYDIAHGTKQTFSVNFLTEFRTAIVIIEVLDNWGATTTCLHRLAVHGVELIE</sequence>
<comment type="caution">
    <text evidence="6">The sequence shown here is derived from an EMBL/GenBank/DDBJ whole genome shotgun (WGS) entry which is preliminary data.</text>
</comment>
<dbReference type="PROSITE" id="PS51469">
    <property type="entry name" value="SUN"/>
    <property type="match status" value="1"/>
</dbReference>
<dbReference type="Gene3D" id="2.60.120.260">
    <property type="entry name" value="Galactose-binding domain-like"/>
    <property type="match status" value="1"/>
</dbReference>
<gene>
    <name evidence="6" type="ORF">F5050DRAFT_1579300</name>
</gene>
<keyword evidence="2" id="KW-0812">Transmembrane</keyword>
<evidence type="ECO:0000256" key="3">
    <source>
        <dbReference type="ARBA" id="ARBA00022989"/>
    </source>
</evidence>
<protein>
    <recommendedName>
        <fullName evidence="5">SUN domain-containing protein</fullName>
    </recommendedName>
</protein>
<dbReference type="InterPro" id="IPR045119">
    <property type="entry name" value="SUN1-5"/>
</dbReference>
<dbReference type="EMBL" id="MU790841">
    <property type="protein sequence ID" value="KAJ3992584.1"/>
    <property type="molecule type" value="Genomic_DNA"/>
</dbReference>
<organism evidence="6 7">
    <name type="scientific">Lentinula boryana</name>
    <dbReference type="NCBI Taxonomy" id="40481"/>
    <lineage>
        <taxon>Eukaryota</taxon>
        <taxon>Fungi</taxon>
        <taxon>Dikarya</taxon>
        <taxon>Basidiomycota</taxon>
        <taxon>Agaricomycotina</taxon>
        <taxon>Agaricomycetes</taxon>
        <taxon>Agaricomycetidae</taxon>
        <taxon>Agaricales</taxon>
        <taxon>Marasmiineae</taxon>
        <taxon>Omphalotaceae</taxon>
        <taxon>Lentinula</taxon>
    </lineage>
</organism>
<evidence type="ECO:0000259" key="5">
    <source>
        <dbReference type="PROSITE" id="PS51469"/>
    </source>
</evidence>
<evidence type="ECO:0000256" key="2">
    <source>
        <dbReference type="ARBA" id="ARBA00022692"/>
    </source>
</evidence>
<keyword evidence="4" id="KW-0472">Membrane</keyword>
<comment type="subcellular location">
    <subcellularLocation>
        <location evidence="1">Membrane</location>
    </subcellularLocation>
</comment>
<evidence type="ECO:0000313" key="7">
    <source>
        <dbReference type="Proteomes" id="UP001163828"/>
    </source>
</evidence>
<evidence type="ECO:0000256" key="1">
    <source>
        <dbReference type="ARBA" id="ARBA00004370"/>
    </source>
</evidence>
<name>A0ABQ8Q273_9AGAR</name>
<dbReference type="Pfam" id="PF07738">
    <property type="entry name" value="Sad1_UNC"/>
    <property type="match status" value="2"/>
</dbReference>
<accession>A0ABQ8Q273</accession>
<evidence type="ECO:0000313" key="6">
    <source>
        <dbReference type="EMBL" id="KAJ3992584.1"/>
    </source>
</evidence>
<keyword evidence="7" id="KW-1185">Reference proteome</keyword>
<feature type="domain" description="SUN" evidence="5">
    <location>
        <begin position="29"/>
        <end position="231"/>
    </location>
</feature>
<proteinExistence type="predicted"/>
<reference evidence="6" key="1">
    <citation type="submission" date="2022-08" db="EMBL/GenBank/DDBJ databases">
        <authorList>
            <consortium name="DOE Joint Genome Institute"/>
            <person name="Min B."/>
            <person name="Riley R."/>
            <person name="Sierra-Patev S."/>
            <person name="Naranjo-Ortiz M."/>
            <person name="Looney B."/>
            <person name="Konkel Z."/>
            <person name="Slot J.C."/>
            <person name="Sakamoto Y."/>
            <person name="Steenwyk J.L."/>
            <person name="Rokas A."/>
            <person name="Carro J."/>
            <person name="Camarero S."/>
            <person name="Ferreira P."/>
            <person name="Molpeceres G."/>
            <person name="Ruiz-Duenas F.J."/>
            <person name="Serrano A."/>
            <person name="Henrissat B."/>
            <person name="Drula E."/>
            <person name="Hughes K.W."/>
            <person name="Mata J.L."/>
            <person name="Ishikawa N.K."/>
            <person name="Vargas-Isla R."/>
            <person name="Ushijima S."/>
            <person name="Smith C.A."/>
            <person name="Ahrendt S."/>
            <person name="Andreopoulos W."/>
            <person name="He G."/>
            <person name="Labutti K."/>
            <person name="Lipzen A."/>
            <person name="Ng V."/>
            <person name="Sandor L."/>
            <person name="Barry K."/>
            <person name="Martinez A.T."/>
            <person name="Xiao Y."/>
            <person name="Gibbons J.G."/>
            <person name="Terashima K."/>
            <person name="Hibbett D.S."/>
            <person name="Grigoriev I.V."/>
        </authorList>
    </citation>
    <scope>NUCLEOTIDE SEQUENCE</scope>
    <source>
        <strain evidence="6">TFB10827</strain>
    </source>
</reference>